<keyword evidence="22" id="KW-1185">Reference proteome</keyword>
<dbReference type="PANTHER" id="PTHR21071">
    <property type="entry name" value="UDP-N-ACETYLENOLPYRUVOYLGLUCOSAMINE REDUCTASE"/>
    <property type="match status" value="1"/>
</dbReference>
<dbReference type="GO" id="GO:0071949">
    <property type="term" value="F:FAD binding"/>
    <property type="evidence" value="ECO:0007669"/>
    <property type="project" value="InterPro"/>
</dbReference>
<gene>
    <name evidence="19" type="primary">murB</name>
    <name evidence="21" type="ORF">SAMN05216456_0204</name>
</gene>
<accession>A0A1I7MXI7</accession>
<dbReference type="OrthoDB" id="9804753at2"/>
<feature type="domain" description="FAD-binding PCMH-type" evidence="20">
    <location>
        <begin position="22"/>
        <end position="192"/>
    </location>
</feature>
<dbReference type="InterPro" id="IPR016166">
    <property type="entry name" value="FAD-bd_PCMH"/>
</dbReference>
<dbReference type="GO" id="GO:0071555">
    <property type="term" value="P:cell wall organization"/>
    <property type="evidence" value="ECO:0007669"/>
    <property type="project" value="UniProtKB-KW"/>
</dbReference>
<dbReference type="NCBIfam" id="NF010478">
    <property type="entry name" value="PRK13903.1"/>
    <property type="match status" value="1"/>
</dbReference>
<keyword evidence="14 19" id="KW-0560">Oxidoreductase</keyword>
<dbReference type="GO" id="GO:0008762">
    <property type="term" value="F:UDP-N-acetylmuramate dehydrogenase activity"/>
    <property type="evidence" value="ECO:0007669"/>
    <property type="project" value="UniProtKB-UniRule"/>
</dbReference>
<dbReference type="GO" id="GO:0009252">
    <property type="term" value="P:peptidoglycan biosynthetic process"/>
    <property type="evidence" value="ECO:0007669"/>
    <property type="project" value="UniProtKB-UniRule"/>
</dbReference>
<dbReference type="PROSITE" id="PS51387">
    <property type="entry name" value="FAD_PCMH"/>
    <property type="match status" value="1"/>
</dbReference>
<proteinExistence type="inferred from homology"/>
<dbReference type="InterPro" id="IPR003170">
    <property type="entry name" value="MurB"/>
</dbReference>
<keyword evidence="13 19" id="KW-0573">Peptidoglycan synthesis</keyword>
<evidence type="ECO:0000313" key="22">
    <source>
        <dbReference type="Proteomes" id="UP000199074"/>
    </source>
</evidence>
<dbReference type="EMBL" id="FPCK01000001">
    <property type="protein sequence ID" value="SFV27131.1"/>
    <property type="molecule type" value="Genomic_DNA"/>
</dbReference>
<dbReference type="InterPro" id="IPR006094">
    <property type="entry name" value="Oxid_FAD_bind_N"/>
</dbReference>
<dbReference type="Gene3D" id="3.30.465.10">
    <property type="match status" value="1"/>
</dbReference>
<dbReference type="EC" id="1.3.1.98" evidence="5 19"/>
<evidence type="ECO:0000256" key="8">
    <source>
        <dbReference type="ARBA" id="ARBA00022618"/>
    </source>
</evidence>
<comment type="similarity">
    <text evidence="19">Belongs to the MurB family.</text>
</comment>
<comment type="pathway">
    <text evidence="4 19">Cell wall biogenesis; peptidoglycan biosynthesis.</text>
</comment>
<evidence type="ECO:0000256" key="7">
    <source>
        <dbReference type="ARBA" id="ARBA00022490"/>
    </source>
</evidence>
<dbReference type="UniPathway" id="UPA00219"/>
<evidence type="ECO:0000256" key="10">
    <source>
        <dbReference type="ARBA" id="ARBA00022827"/>
    </source>
</evidence>
<evidence type="ECO:0000256" key="12">
    <source>
        <dbReference type="ARBA" id="ARBA00022960"/>
    </source>
</evidence>
<evidence type="ECO:0000259" key="20">
    <source>
        <dbReference type="PROSITE" id="PS51387"/>
    </source>
</evidence>
<evidence type="ECO:0000256" key="3">
    <source>
        <dbReference type="ARBA" id="ARBA00004496"/>
    </source>
</evidence>
<evidence type="ECO:0000256" key="16">
    <source>
        <dbReference type="ARBA" id="ARBA00023316"/>
    </source>
</evidence>
<dbReference type="AlphaFoldDB" id="A0A1I7MXI7"/>
<keyword evidence="7 19" id="KW-0963">Cytoplasm</keyword>
<dbReference type="InterPro" id="IPR036318">
    <property type="entry name" value="FAD-bd_PCMH-like_sf"/>
</dbReference>
<dbReference type="InterPro" id="IPR016167">
    <property type="entry name" value="FAD-bd_PCMH_sub1"/>
</dbReference>
<evidence type="ECO:0000256" key="18">
    <source>
        <dbReference type="ARBA" id="ARBA00048914"/>
    </source>
</evidence>
<dbReference type="Proteomes" id="UP000199074">
    <property type="component" value="Unassembled WGS sequence"/>
</dbReference>
<keyword evidence="9 19" id="KW-0285">Flavoprotein</keyword>
<feature type="active site" evidence="19">
    <location>
        <position position="335"/>
    </location>
</feature>
<dbReference type="SUPFAM" id="SSF56194">
    <property type="entry name" value="Uridine diphospho-N-Acetylenolpyruvylglucosamine reductase, MurB, C-terminal domain"/>
    <property type="match status" value="1"/>
</dbReference>
<dbReference type="Gene3D" id="3.30.43.10">
    <property type="entry name" value="Uridine Diphospho-n-acetylenolpyruvylglucosamine Reductase, domain 2"/>
    <property type="match status" value="1"/>
</dbReference>
<dbReference type="InterPro" id="IPR011601">
    <property type="entry name" value="MurB_C"/>
</dbReference>
<name>A0A1I7MXI7_9HYPH</name>
<evidence type="ECO:0000256" key="13">
    <source>
        <dbReference type="ARBA" id="ARBA00022984"/>
    </source>
</evidence>
<dbReference type="SUPFAM" id="SSF56176">
    <property type="entry name" value="FAD-binding/transporter-associated domain-like"/>
    <property type="match status" value="1"/>
</dbReference>
<keyword evidence="15 19" id="KW-0131">Cell cycle</keyword>
<evidence type="ECO:0000256" key="15">
    <source>
        <dbReference type="ARBA" id="ARBA00023306"/>
    </source>
</evidence>
<dbReference type="InterPro" id="IPR016169">
    <property type="entry name" value="FAD-bd_PCMH_sub2"/>
</dbReference>
<dbReference type="Pfam" id="PF02873">
    <property type="entry name" value="MurB_C"/>
    <property type="match status" value="1"/>
</dbReference>
<organism evidence="21 22">
    <name type="scientific">Devosia crocina</name>
    <dbReference type="NCBI Taxonomy" id="429728"/>
    <lineage>
        <taxon>Bacteria</taxon>
        <taxon>Pseudomonadati</taxon>
        <taxon>Pseudomonadota</taxon>
        <taxon>Alphaproteobacteria</taxon>
        <taxon>Hyphomicrobiales</taxon>
        <taxon>Devosiaceae</taxon>
        <taxon>Devosia</taxon>
    </lineage>
</organism>
<evidence type="ECO:0000313" key="21">
    <source>
        <dbReference type="EMBL" id="SFV27131.1"/>
    </source>
</evidence>
<dbReference type="STRING" id="429728.SAMN05216456_0204"/>
<dbReference type="Gene3D" id="3.90.78.10">
    <property type="entry name" value="UDP-N-acetylenolpyruvoylglucosamine reductase, C-terminal domain"/>
    <property type="match status" value="1"/>
</dbReference>
<evidence type="ECO:0000256" key="1">
    <source>
        <dbReference type="ARBA" id="ARBA00001974"/>
    </source>
</evidence>
<comment type="subcellular location">
    <subcellularLocation>
        <location evidence="3 19">Cytoplasm</location>
    </subcellularLocation>
</comment>
<comment type="cofactor">
    <cofactor evidence="1 19">
        <name>FAD</name>
        <dbReference type="ChEBI" id="CHEBI:57692"/>
    </cofactor>
</comment>
<reference evidence="21 22" key="1">
    <citation type="submission" date="2016-10" db="EMBL/GenBank/DDBJ databases">
        <authorList>
            <person name="de Groot N.N."/>
        </authorList>
    </citation>
    <scope>NUCLEOTIDE SEQUENCE [LARGE SCALE GENOMIC DNA]</scope>
    <source>
        <strain evidence="21 22">IPL20</strain>
    </source>
</reference>
<evidence type="ECO:0000256" key="9">
    <source>
        <dbReference type="ARBA" id="ARBA00022630"/>
    </source>
</evidence>
<dbReference type="NCBIfam" id="NF000755">
    <property type="entry name" value="PRK00046.1"/>
    <property type="match status" value="1"/>
</dbReference>
<keyword evidence="8 19" id="KW-0132">Cell division</keyword>
<keyword evidence="10 19" id="KW-0274">FAD</keyword>
<evidence type="ECO:0000256" key="2">
    <source>
        <dbReference type="ARBA" id="ARBA00003921"/>
    </source>
</evidence>
<evidence type="ECO:0000256" key="19">
    <source>
        <dbReference type="HAMAP-Rule" id="MF_00037"/>
    </source>
</evidence>
<dbReference type="NCBIfam" id="TIGR00179">
    <property type="entry name" value="murB"/>
    <property type="match status" value="1"/>
</dbReference>
<dbReference type="GO" id="GO:0051301">
    <property type="term" value="P:cell division"/>
    <property type="evidence" value="ECO:0007669"/>
    <property type="project" value="UniProtKB-KW"/>
</dbReference>
<evidence type="ECO:0000256" key="6">
    <source>
        <dbReference type="ARBA" id="ARBA00015188"/>
    </source>
</evidence>
<feature type="active site" evidence="19">
    <location>
        <position position="169"/>
    </location>
</feature>
<keyword evidence="16 19" id="KW-0961">Cell wall biogenesis/degradation</keyword>
<dbReference type="PANTHER" id="PTHR21071:SF4">
    <property type="entry name" value="UDP-N-ACETYLENOLPYRUVOYLGLUCOSAMINE REDUCTASE"/>
    <property type="match status" value="1"/>
</dbReference>
<dbReference type="GO" id="GO:0005829">
    <property type="term" value="C:cytosol"/>
    <property type="evidence" value="ECO:0007669"/>
    <property type="project" value="TreeGrafter"/>
</dbReference>
<keyword evidence="11 19" id="KW-0521">NADP</keyword>
<dbReference type="RefSeq" id="WP_092419707.1">
    <property type="nucleotide sequence ID" value="NZ_FPCK01000001.1"/>
</dbReference>
<comment type="catalytic activity">
    <reaction evidence="18 19">
        <text>UDP-N-acetyl-alpha-D-muramate + NADP(+) = UDP-N-acetyl-3-O-(1-carboxyvinyl)-alpha-D-glucosamine + NADPH + H(+)</text>
        <dbReference type="Rhea" id="RHEA:12248"/>
        <dbReference type="ChEBI" id="CHEBI:15378"/>
        <dbReference type="ChEBI" id="CHEBI:57783"/>
        <dbReference type="ChEBI" id="CHEBI:58349"/>
        <dbReference type="ChEBI" id="CHEBI:68483"/>
        <dbReference type="ChEBI" id="CHEBI:70757"/>
        <dbReference type="EC" id="1.3.1.98"/>
    </reaction>
</comment>
<evidence type="ECO:0000256" key="17">
    <source>
        <dbReference type="ARBA" id="ARBA00031026"/>
    </source>
</evidence>
<evidence type="ECO:0000256" key="4">
    <source>
        <dbReference type="ARBA" id="ARBA00004752"/>
    </source>
</evidence>
<comment type="function">
    <text evidence="2 19">Cell wall formation.</text>
</comment>
<dbReference type="GO" id="GO:0008360">
    <property type="term" value="P:regulation of cell shape"/>
    <property type="evidence" value="ECO:0007669"/>
    <property type="project" value="UniProtKB-KW"/>
</dbReference>
<sequence length="339" mass="36315">MSEKALRLIPDFDLTARNTLALAAQSRLGYVLEDTAQLPALVAEAGRLGLPLRILGGGSNVVLSRNYEGITAIIATRGRSVLAETRDHVLIGAAAGETWTEFVAWTVRNGFGGLENLAGIPGTVGAAPVQNIGAYGAEIADVFHNLTAFDRETGEIIIFSADECAFAYRDSIFKHRPGRYVVLTLRLALPRPWQPNLRFAGLSELASLPDLTPAMVMDRVVAIRASKLPDWRVTPNAGSFFQNPIVSVQEADAVSALVPEAPRFVQADGRIKLSAGWLIEQSGLKGFALGKAGTSERHALVVVNRGGAAAEDIGAIAAHIKARVFERFGVQLHEEPVFC</sequence>
<evidence type="ECO:0000256" key="14">
    <source>
        <dbReference type="ARBA" id="ARBA00023002"/>
    </source>
</evidence>
<dbReference type="InterPro" id="IPR036635">
    <property type="entry name" value="MurB_C_sf"/>
</dbReference>
<keyword evidence="12 19" id="KW-0133">Cell shape</keyword>
<dbReference type="Pfam" id="PF01565">
    <property type="entry name" value="FAD_binding_4"/>
    <property type="match status" value="1"/>
</dbReference>
<feature type="active site" description="Proton donor" evidence="19">
    <location>
        <position position="239"/>
    </location>
</feature>
<dbReference type="HAMAP" id="MF_00037">
    <property type="entry name" value="MurB"/>
    <property type="match status" value="1"/>
</dbReference>
<evidence type="ECO:0000256" key="11">
    <source>
        <dbReference type="ARBA" id="ARBA00022857"/>
    </source>
</evidence>
<protein>
    <recommendedName>
        <fullName evidence="6 19">UDP-N-acetylenolpyruvoylglucosamine reductase</fullName>
        <ecNumber evidence="5 19">1.3.1.98</ecNumber>
    </recommendedName>
    <alternativeName>
        <fullName evidence="17 19">UDP-N-acetylmuramate dehydrogenase</fullName>
    </alternativeName>
</protein>
<evidence type="ECO:0000256" key="5">
    <source>
        <dbReference type="ARBA" id="ARBA00012518"/>
    </source>
</evidence>